<proteinExistence type="inferred from homology"/>
<keyword evidence="9" id="KW-1185">Reference proteome</keyword>
<evidence type="ECO:0000256" key="5">
    <source>
        <dbReference type="ARBA" id="ARBA00023239"/>
    </source>
</evidence>
<keyword evidence="5 6" id="KW-0456">Lyase</keyword>
<evidence type="ECO:0000313" key="8">
    <source>
        <dbReference type="EMBL" id="BCX82447.1"/>
    </source>
</evidence>
<dbReference type="HAMAP" id="MF_01677">
    <property type="entry name" value="Salvage_MtnB"/>
    <property type="match status" value="1"/>
</dbReference>
<gene>
    <name evidence="6" type="primary">mtnB</name>
    <name evidence="8" type="ORF">MIT9_P2033</name>
</gene>
<dbReference type="GO" id="GO:0019509">
    <property type="term" value="P:L-methionine salvage from methylthioadenosine"/>
    <property type="evidence" value="ECO:0007669"/>
    <property type="project" value="UniProtKB-UniRule"/>
</dbReference>
<dbReference type="Gene3D" id="3.40.225.10">
    <property type="entry name" value="Class II aldolase/adducin N-terminal domain"/>
    <property type="match status" value="1"/>
</dbReference>
<name>A0AAU9CWT4_9GAMM</name>
<comment type="pathway">
    <text evidence="6">Amino-acid biosynthesis; L-methionine biosynthesis via salvage pathway; L-methionine from S-methyl-5-thio-alpha-D-ribose 1-phosphate: step 2/6.</text>
</comment>
<dbReference type="RefSeq" id="WP_317704849.1">
    <property type="nucleotide sequence ID" value="NZ_AP024714.1"/>
</dbReference>
<dbReference type="NCBIfam" id="TIGR03328">
    <property type="entry name" value="salvage_mtnB"/>
    <property type="match status" value="1"/>
</dbReference>
<evidence type="ECO:0000313" key="9">
    <source>
        <dbReference type="Proteomes" id="UP001321825"/>
    </source>
</evidence>
<dbReference type="InterPro" id="IPR017714">
    <property type="entry name" value="MethylthioRu-1-P_deHdtase_MtnB"/>
</dbReference>
<comment type="function">
    <text evidence="6">Catalyzes the dehydration of methylthioribulose-1-phosphate (MTRu-1-P) into 2,3-diketo-5-methylthiopentyl-1-phosphate (DK-MTP-1-P).</text>
</comment>
<organism evidence="8 9">
    <name type="scientific">Methylomarinovum caldicuralii</name>
    <dbReference type="NCBI Taxonomy" id="438856"/>
    <lineage>
        <taxon>Bacteria</taxon>
        <taxon>Pseudomonadati</taxon>
        <taxon>Pseudomonadota</taxon>
        <taxon>Gammaproteobacteria</taxon>
        <taxon>Methylococcales</taxon>
        <taxon>Methylothermaceae</taxon>
        <taxon>Methylomarinovum</taxon>
    </lineage>
</organism>
<dbReference type="EC" id="4.2.1.109" evidence="6"/>
<evidence type="ECO:0000256" key="2">
    <source>
        <dbReference type="ARBA" id="ARBA00022723"/>
    </source>
</evidence>
<comment type="cofactor">
    <cofactor evidence="6">
        <name>Zn(2+)</name>
        <dbReference type="ChEBI" id="CHEBI:29105"/>
    </cofactor>
    <text evidence="6">Binds 1 zinc ion per subunit.</text>
</comment>
<dbReference type="Proteomes" id="UP001321825">
    <property type="component" value="Chromosome"/>
</dbReference>
<dbReference type="InterPro" id="IPR001303">
    <property type="entry name" value="Aldolase_II/adducin_N"/>
</dbReference>
<comment type="similarity">
    <text evidence="6">Belongs to the aldolase class II family. MtnB subfamily.</text>
</comment>
<dbReference type="GO" id="GO:0008270">
    <property type="term" value="F:zinc ion binding"/>
    <property type="evidence" value="ECO:0007669"/>
    <property type="project" value="UniProtKB-UniRule"/>
</dbReference>
<dbReference type="NCBIfam" id="NF006672">
    <property type="entry name" value="PRK09220.1"/>
    <property type="match status" value="1"/>
</dbReference>
<dbReference type="KEGG" id="mcau:MIT9_P2033"/>
<dbReference type="GO" id="GO:0016832">
    <property type="term" value="F:aldehyde-lyase activity"/>
    <property type="evidence" value="ECO:0007669"/>
    <property type="project" value="TreeGrafter"/>
</dbReference>
<evidence type="ECO:0000259" key="7">
    <source>
        <dbReference type="SMART" id="SM01007"/>
    </source>
</evidence>
<evidence type="ECO:0000256" key="3">
    <source>
        <dbReference type="ARBA" id="ARBA00022833"/>
    </source>
</evidence>
<dbReference type="PANTHER" id="PTHR22789">
    <property type="entry name" value="FUCULOSE PHOSPHATE ALDOLASE"/>
    <property type="match status" value="1"/>
</dbReference>
<evidence type="ECO:0000256" key="4">
    <source>
        <dbReference type="ARBA" id="ARBA00023167"/>
    </source>
</evidence>
<dbReference type="InterPro" id="IPR036409">
    <property type="entry name" value="Aldolase_II/adducin_N_sf"/>
</dbReference>
<evidence type="ECO:0000256" key="6">
    <source>
        <dbReference type="HAMAP-Rule" id="MF_01677"/>
    </source>
</evidence>
<dbReference type="GO" id="GO:0019323">
    <property type="term" value="P:pentose catabolic process"/>
    <property type="evidence" value="ECO:0007669"/>
    <property type="project" value="TreeGrafter"/>
</dbReference>
<dbReference type="PANTHER" id="PTHR22789:SF0">
    <property type="entry name" value="3-OXO-TETRONATE 4-PHOSPHATE DECARBOXYLASE-RELATED"/>
    <property type="match status" value="1"/>
</dbReference>
<keyword evidence="2 6" id="KW-0479">Metal-binding</keyword>
<dbReference type="AlphaFoldDB" id="A0AAU9CWT4"/>
<keyword evidence="4 6" id="KW-0486">Methionine biosynthesis</keyword>
<dbReference type="SMART" id="SM01007">
    <property type="entry name" value="Aldolase_II"/>
    <property type="match status" value="1"/>
</dbReference>
<dbReference type="InterPro" id="IPR050197">
    <property type="entry name" value="Aldolase_class_II_sugar_metab"/>
</dbReference>
<comment type="catalytic activity">
    <reaction evidence="6">
        <text>5-(methylsulfanyl)-D-ribulose 1-phosphate = 5-methylsulfanyl-2,3-dioxopentyl phosphate + H2O</text>
        <dbReference type="Rhea" id="RHEA:15549"/>
        <dbReference type="ChEBI" id="CHEBI:15377"/>
        <dbReference type="ChEBI" id="CHEBI:58548"/>
        <dbReference type="ChEBI" id="CHEBI:58828"/>
        <dbReference type="EC" id="4.2.1.109"/>
    </reaction>
</comment>
<feature type="binding site" evidence="6">
    <location>
        <position position="96"/>
    </location>
    <ligand>
        <name>Zn(2+)</name>
        <dbReference type="ChEBI" id="CHEBI:29105"/>
    </ligand>
</feature>
<dbReference type="EMBL" id="AP024714">
    <property type="protein sequence ID" value="BCX82447.1"/>
    <property type="molecule type" value="Genomic_DNA"/>
</dbReference>
<dbReference type="GO" id="GO:0005829">
    <property type="term" value="C:cytosol"/>
    <property type="evidence" value="ECO:0007669"/>
    <property type="project" value="TreeGrafter"/>
</dbReference>
<dbReference type="GO" id="GO:0046570">
    <property type="term" value="F:methylthioribulose 1-phosphate dehydratase activity"/>
    <property type="evidence" value="ECO:0007669"/>
    <property type="project" value="UniProtKB-UniRule"/>
</dbReference>
<feature type="domain" description="Class II aldolase/adducin N-terminal" evidence="7">
    <location>
        <begin position="9"/>
        <end position="195"/>
    </location>
</feature>
<reference evidence="9" key="1">
    <citation type="journal article" date="2024" name="Int. J. Syst. Evol. Microbiol.">
        <title>Methylomarinovum tepidoasis sp. nov., a moderately thermophilic methanotroph of the family Methylothermaceae isolated from a deep-sea hydrothermal field.</title>
        <authorList>
            <person name="Hirayama H."/>
            <person name="Takaki Y."/>
            <person name="Abe M."/>
            <person name="Miyazaki M."/>
            <person name="Uematsu K."/>
            <person name="Matsui Y."/>
            <person name="Takai K."/>
        </authorList>
    </citation>
    <scope>NUCLEOTIDE SEQUENCE [LARGE SCALE GENOMIC DNA]</scope>
    <source>
        <strain evidence="9">IT-9</strain>
    </source>
</reference>
<accession>A0AAU9CWT4</accession>
<dbReference type="Pfam" id="PF00596">
    <property type="entry name" value="Aldolase_II"/>
    <property type="match status" value="1"/>
</dbReference>
<keyword evidence="3 6" id="KW-0862">Zinc</keyword>
<evidence type="ECO:0000256" key="1">
    <source>
        <dbReference type="ARBA" id="ARBA00022605"/>
    </source>
</evidence>
<dbReference type="SUPFAM" id="SSF53639">
    <property type="entry name" value="AraD/HMP-PK domain-like"/>
    <property type="match status" value="1"/>
</dbReference>
<sequence>MSDFDTLAAELVEAGRELYRRGWVPATSGNFSARLDDGTIAITASGRHKGRLTAGDILRIDAEGRSLDGRRPSAETGLHLGIYRRFPQVRAVLHPHSPAAVLASRLFKGELVLEDHELLKALDGIDTHAHRLVVPIFANDQDIPRLARKVDQWIERHRRLHAYIIAGHGFYAWGGSVAAALTAVEALEFMFDCEVRLYGVRS</sequence>
<keyword evidence="1 6" id="KW-0028">Amino-acid biosynthesis</keyword>
<protein>
    <recommendedName>
        <fullName evidence="6">Methylthioribulose-1-phosphate dehydratase</fullName>
        <shortName evidence="6">MTRu-1-P dehydratase</shortName>
        <ecNumber evidence="6">4.2.1.109</ecNumber>
    </recommendedName>
</protein>
<feature type="binding site" evidence="6">
    <location>
        <position position="94"/>
    </location>
    <ligand>
        <name>Zn(2+)</name>
        <dbReference type="ChEBI" id="CHEBI:29105"/>
    </ligand>
</feature>